<dbReference type="PANTHER" id="PTHR34853">
    <property type="match status" value="1"/>
</dbReference>
<dbReference type="PIRSF" id="PIRSF029171">
    <property type="entry name" value="Esterase_LipA"/>
    <property type="match status" value="1"/>
</dbReference>
<dbReference type="Gene3D" id="3.40.50.1820">
    <property type="entry name" value="alpha/beta hydrolase"/>
    <property type="match status" value="1"/>
</dbReference>
<dbReference type="InterPro" id="IPR005152">
    <property type="entry name" value="Lipase_secreted"/>
</dbReference>
<dbReference type="PATRIC" id="fig|1408189.4.peg.1307"/>
<dbReference type="InterPro" id="IPR029058">
    <property type="entry name" value="AB_hydrolase_fold"/>
</dbReference>
<dbReference type="STRING" id="1408189.CLAC_06570"/>
<dbReference type="EMBL" id="CP006841">
    <property type="protein sequence ID" value="ALA68523.1"/>
    <property type="molecule type" value="Genomic_DNA"/>
</dbReference>
<dbReference type="AlphaFoldDB" id="A0A0K2H3J9"/>
<evidence type="ECO:0008006" key="3">
    <source>
        <dbReference type="Google" id="ProtNLM"/>
    </source>
</evidence>
<dbReference type="SUPFAM" id="SSF53474">
    <property type="entry name" value="alpha/beta-Hydrolases"/>
    <property type="match status" value="1"/>
</dbReference>
<dbReference type="Gene3D" id="1.10.260.130">
    <property type="match status" value="1"/>
</dbReference>
<name>A0A0K2H3J9_9CORY</name>
<evidence type="ECO:0000313" key="1">
    <source>
        <dbReference type="EMBL" id="ALA68523.1"/>
    </source>
</evidence>
<sequence length="367" mass="39408">MVDHKLWNADAHRYHYNSTDSMGNASVDSAIVVVPKTPWQGEGPRPVVAIAPGTQGSDPSCDPSVSMQTGPKVRIGPLDIVAPYEAIPLVAHLKRGAAVVMIDHHRNAQGNQEYVDNISSAQSLLDATVAARQLGVAHDAPVGIYGYSQGGSAAAAAAERAGSYAPELDIRATSAGGPPSNLTDVLDTINGTKLTAAIALAVNSVLDKDLELKRVIEEEMSEDGRNLLDTVGQYCVVGLTLHHGLETTDQYTADKVKLATIIDRFEPIKKELERQRVGNFVPSAPVFLYSGANDDTIPIEQVRQLRDAWTNLGFTELTYLEDETPSIIKKSGANHVLGMLNNLEKATDFIWEHFPEQPSGTVPGLGD</sequence>
<gene>
    <name evidence="1" type="ORF">CLAC_06570</name>
</gene>
<dbReference type="PANTHER" id="PTHR34853:SF1">
    <property type="entry name" value="LIPASE 5"/>
    <property type="match status" value="1"/>
</dbReference>
<dbReference type="GO" id="GO:0004806">
    <property type="term" value="F:triacylglycerol lipase activity"/>
    <property type="evidence" value="ECO:0007669"/>
    <property type="project" value="InterPro"/>
</dbReference>
<organism evidence="1 2">
    <name type="scientific">Corynebacterium lactis RW2-5</name>
    <dbReference type="NCBI Taxonomy" id="1408189"/>
    <lineage>
        <taxon>Bacteria</taxon>
        <taxon>Bacillati</taxon>
        <taxon>Actinomycetota</taxon>
        <taxon>Actinomycetes</taxon>
        <taxon>Mycobacteriales</taxon>
        <taxon>Corynebacteriaceae</taxon>
        <taxon>Corynebacterium</taxon>
    </lineage>
</organism>
<reference evidence="1 2" key="1">
    <citation type="submission" date="2013-10" db="EMBL/GenBank/DDBJ databases">
        <title>Complete genome sequence of Corynebacterium lactis DSM 45799(T), isolated from raw cow milk.</title>
        <authorList>
            <person name="Ruckert C."/>
            <person name="Albersmeier A."/>
            <person name="Lipski A."/>
            <person name="Kalinowski J."/>
        </authorList>
    </citation>
    <scope>NUCLEOTIDE SEQUENCE [LARGE SCALE GENOMIC DNA]</scope>
    <source>
        <strain evidence="1 2">RW2-5</strain>
    </source>
</reference>
<proteinExistence type="predicted"/>
<dbReference type="Pfam" id="PF03583">
    <property type="entry name" value="LIP"/>
    <property type="match status" value="1"/>
</dbReference>
<dbReference type="KEGG" id="clw:CLAC_06570"/>
<evidence type="ECO:0000313" key="2">
    <source>
        <dbReference type="Proteomes" id="UP000058446"/>
    </source>
</evidence>
<dbReference type="GO" id="GO:0016042">
    <property type="term" value="P:lipid catabolic process"/>
    <property type="evidence" value="ECO:0007669"/>
    <property type="project" value="InterPro"/>
</dbReference>
<dbReference type="Proteomes" id="UP000058446">
    <property type="component" value="Chromosome"/>
</dbReference>
<keyword evidence="2" id="KW-1185">Reference proteome</keyword>
<accession>A0A0K2H3J9</accession>
<protein>
    <recommendedName>
        <fullName evidence="3">Lipase</fullName>
    </recommendedName>
</protein>